<dbReference type="InterPro" id="IPR038213">
    <property type="entry name" value="IFI6/IFI27-like_sf"/>
</dbReference>
<evidence type="ECO:0000313" key="3">
    <source>
        <dbReference type="Proteomes" id="UP001215280"/>
    </source>
</evidence>
<reference evidence="2" key="1">
    <citation type="submission" date="2023-03" db="EMBL/GenBank/DDBJ databases">
        <title>Massive genome expansion in bonnet fungi (Mycena s.s.) driven by repeated elements and novel gene families across ecological guilds.</title>
        <authorList>
            <consortium name="Lawrence Berkeley National Laboratory"/>
            <person name="Harder C.B."/>
            <person name="Miyauchi S."/>
            <person name="Viragh M."/>
            <person name="Kuo A."/>
            <person name="Thoen E."/>
            <person name="Andreopoulos B."/>
            <person name="Lu D."/>
            <person name="Skrede I."/>
            <person name="Drula E."/>
            <person name="Henrissat B."/>
            <person name="Morin E."/>
            <person name="Kohler A."/>
            <person name="Barry K."/>
            <person name="LaButti K."/>
            <person name="Morin E."/>
            <person name="Salamov A."/>
            <person name="Lipzen A."/>
            <person name="Mereny Z."/>
            <person name="Hegedus B."/>
            <person name="Baldrian P."/>
            <person name="Stursova M."/>
            <person name="Weitz H."/>
            <person name="Taylor A."/>
            <person name="Grigoriev I.V."/>
            <person name="Nagy L.G."/>
            <person name="Martin F."/>
            <person name="Kauserud H."/>
        </authorList>
    </citation>
    <scope>NUCLEOTIDE SEQUENCE</scope>
    <source>
        <strain evidence="2">CBHHK188m</strain>
    </source>
</reference>
<organism evidence="2 3">
    <name type="scientific">Mycena maculata</name>
    <dbReference type="NCBI Taxonomy" id="230809"/>
    <lineage>
        <taxon>Eukaryota</taxon>
        <taxon>Fungi</taxon>
        <taxon>Dikarya</taxon>
        <taxon>Basidiomycota</taxon>
        <taxon>Agaricomycotina</taxon>
        <taxon>Agaricomycetes</taxon>
        <taxon>Agaricomycetidae</taxon>
        <taxon>Agaricales</taxon>
        <taxon>Marasmiineae</taxon>
        <taxon>Mycenaceae</taxon>
        <taxon>Mycena</taxon>
    </lineage>
</organism>
<keyword evidence="1" id="KW-0812">Transmembrane</keyword>
<comment type="caution">
    <text evidence="2">The sequence shown here is derived from an EMBL/GenBank/DDBJ whole genome shotgun (WGS) entry which is preliminary data.</text>
</comment>
<dbReference type="Proteomes" id="UP001215280">
    <property type="component" value="Unassembled WGS sequence"/>
</dbReference>
<evidence type="ECO:0000256" key="1">
    <source>
        <dbReference type="SAM" id="Phobius"/>
    </source>
</evidence>
<keyword evidence="3" id="KW-1185">Reference proteome</keyword>
<evidence type="ECO:0000313" key="2">
    <source>
        <dbReference type="EMBL" id="KAJ7734019.1"/>
    </source>
</evidence>
<dbReference type="EMBL" id="JARJLG010000164">
    <property type="protein sequence ID" value="KAJ7734019.1"/>
    <property type="molecule type" value="Genomic_DNA"/>
</dbReference>
<sequence>MQLKALYLPLLAFIFILSFVDVRPVAALYFPSRLGETLPTTLVNLFQKYCYGTLQISTLDNEDVDPEDFWQRARDLGEKAQSYTENLMKDAAERSQEARQKIAELAERMKTIVGGATALHEELHALSKLRVQRLKRDVVQTETVSLDDIAEDLQHTFAKVLEELQVMFPLPDKALGHEDREVVVTAALEKAGAALLMVCAKYGMDEERARVHWDGTLRPPIHMTVVLIGDLVEQHPDLLTYVLFTGAVMLIPNYWLLRLLLGIFGFGPAGPGKGTTAAWAQRVFYGAAVSKGSWFRFLDSVAMTVKAPGWLGWLGGLIGIGLGSGGVVFGSCGKRK</sequence>
<accession>A0AAD7I370</accession>
<name>A0AAD7I370_9AGAR</name>
<keyword evidence="1" id="KW-1133">Transmembrane helix</keyword>
<gene>
    <name evidence="2" type="ORF">DFH07DRAFT_967775</name>
</gene>
<protein>
    <submittedName>
        <fullName evidence="2">Uncharacterized protein</fullName>
    </submittedName>
</protein>
<dbReference type="Gene3D" id="6.10.110.10">
    <property type="match status" value="1"/>
</dbReference>
<feature type="transmembrane region" description="Helical" evidence="1">
    <location>
        <begin position="238"/>
        <end position="257"/>
    </location>
</feature>
<feature type="transmembrane region" description="Helical" evidence="1">
    <location>
        <begin position="310"/>
        <end position="332"/>
    </location>
</feature>
<keyword evidence="1" id="KW-0472">Membrane</keyword>
<dbReference type="AlphaFoldDB" id="A0AAD7I370"/>
<feature type="transmembrane region" description="Helical" evidence="1">
    <location>
        <begin position="6"/>
        <end position="30"/>
    </location>
</feature>
<proteinExistence type="predicted"/>